<dbReference type="Gene3D" id="3.10.20.30">
    <property type="match status" value="1"/>
</dbReference>
<gene>
    <name evidence="1" type="ORF">X474_04425</name>
</gene>
<dbReference type="InParanoid" id="A0A0D2HZ08"/>
<dbReference type="RefSeq" id="WP_044346876.1">
    <property type="nucleotide sequence ID" value="NZ_AZAC01000003.1"/>
</dbReference>
<dbReference type="InterPro" id="IPR003749">
    <property type="entry name" value="ThiS/MoaD-like"/>
</dbReference>
<evidence type="ECO:0000313" key="2">
    <source>
        <dbReference type="Proteomes" id="UP000032233"/>
    </source>
</evidence>
<organism evidence="1 2">
    <name type="scientific">Dethiosulfatarculus sandiegensis</name>
    <dbReference type="NCBI Taxonomy" id="1429043"/>
    <lineage>
        <taxon>Bacteria</taxon>
        <taxon>Pseudomonadati</taxon>
        <taxon>Thermodesulfobacteriota</taxon>
        <taxon>Desulfarculia</taxon>
        <taxon>Desulfarculales</taxon>
        <taxon>Desulfarculaceae</taxon>
        <taxon>Dethiosulfatarculus</taxon>
    </lineage>
</organism>
<reference evidence="1 2" key="1">
    <citation type="submission" date="2013-11" db="EMBL/GenBank/DDBJ databases">
        <title>Metagenomic analysis of a methanogenic consortium involved in long chain n-alkane degradation.</title>
        <authorList>
            <person name="Davidova I.A."/>
            <person name="Callaghan A.V."/>
            <person name="Wawrik B."/>
            <person name="Pruitt S."/>
            <person name="Marks C."/>
            <person name="Duncan K.E."/>
            <person name="Suflita J.M."/>
        </authorList>
    </citation>
    <scope>NUCLEOTIDE SEQUENCE [LARGE SCALE GENOMIC DNA]</scope>
    <source>
        <strain evidence="1 2">SPR</strain>
    </source>
</reference>
<dbReference type="Pfam" id="PF02597">
    <property type="entry name" value="ThiS"/>
    <property type="match status" value="1"/>
</dbReference>
<accession>A0A0D2HZ08</accession>
<dbReference type="EMBL" id="AZAC01000003">
    <property type="protein sequence ID" value="KIX15483.1"/>
    <property type="molecule type" value="Genomic_DNA"/>
</dbReference>
<dbReference type="InterPro" id="IPR012675">
    <property type="entry name" value="Beta-grasp_dom_sf"/>
</dbReference>
<comment type="caution">
    <text evidence="1">The sequence shown here is derived from an EMBL/GenBank/DDBJ whole genome shotgun (WGS) entry which is preliminary data.</text>
</comment>
<evidence type="ECO:0008006" key="3">
    <source>
        <dbReference type="Google" id="ProtNLM"/>
    </source>
</evidence>
<dbReference type="SUPFAM" id="SSF54285">
    <property type="entry name" value="MoaD/ThiS"/>
    <property type="match status" value="1"/>
</dbReference>
<keyword evidence="2" id="KW-1185">Reference proteome</keyword>
<dbReference type="OrthoDB" id="9801945at2"/>
<protein>
    <recommendedName>
        <fullName evidence="3">MoaD/ThiS family protein</fullName>
    </recommendedName>
</protein>
<proteinExistence type="predicted"/>
<dbReference type="Proteomes" id="UP000032233">
    <property type="component" value="Unassembled WGS sequence"/>
</dbReference>
<dbReference type="AlphaFoldDB" id="A0A0D2HZ08"/>
<sequence>MLISIKLGGPLRKRISGHDRGELSLELEQGSKVSDALIKLGLDGDVVRVLMLNGRPIAEDKALKTGDRLALFPRELAFNVCTAISFFNPLVREAHSKKT</sequence>
<name>A0A0D2HZ08_9BACT</name>
<dbReference type="InterPro" id="IPR016155">
    <property type="entry name" value="Mopterin_synth/thiamin_S_b"/>
</dbReference>
<evidence type="ECO:0000313" key="1">
    <source>
        <dbReference type="EMBL" id="KIX15483.1"/>
    </source>
</evidence>